<dbReference type="EMBL" id="BAAABW010000042">
    <property type="protein sequence ID" value="GAA0380846.1"/>
    <property type="molecule type" value="Genomic_DNA"/>
</dbReference>
<proteinExistence type="predicted"/>
<dbReference type="InterPro" id="IPR057170">
    <property type="entry name" value="DUF7848"/>
</dbReference>
<keyword evidence="3" id="KW-1185">Reference proteome</keyword>
<dbReference type="Proteomes" id="UP001500063">
    <property type="component" value="Unassembled WGS sequence"/>
</dbReference>
<dbReference type="RefSeq" id="WP_344124323.1">
    <property type="nucleotide sequence ID" value="NZ_BAAABW010000042.1"/>
</dbReference>
<evidence type="ECO:0000259" key="1">
    <source>
        <dbReference type="Pfam" id="PF25232"/>
    </source>
</evidence>
<feature type="domain" description="DUF7848" evidence="1">
    <location>
        <begin position="1"/>
        <end position="71"/>
    </location>
</feature>
<organism evidence="2 3">
    <name type="scientific">Streptomyces blastmyceticus</name>
    <dbReference type="NCBI Taxonomy" id="68180"/>
    <lineage>
        <taxon>Bacteria</taxon>
        <taxon>Bacillati</taxon>
        <taxon>Actinomycetota</taxon>
        <taxon>Actinomycetes</taxon>
        <taxon>Kitasatosporales</taxon>
        <taxon>Streptomycetaceae</taxon>
        <taxon>Streptomyces</taxon>
    </lineage>
</organism>
<comment type="caution">
    <text evidence="2">The sequence shown here is derived from an EMBL/GenBank/DDBJ whole genome shotgun (WGS) entry which is preliminary data.</text>
</comment>
<evidence type="ECO:0000313" key="2">
    <source>
        <dbReference type="EMBL" id="GAA0380846.1"/>
    </source>
</evidence>
<reference evidence="2 3" key="1">
    <citation type="journal article" date="2019" name="Int. J. Syst. Evol. Microbiol.">
        <title>The Global Catalogue of Microorganisms (GCM) 10K type strain sequencing project: providing services to taxonomists for standard genome sequencing and annotation.</title>
        <authorList>
            <consortium name="The Broad Institute Genomics Platform"/>
            <consortium name="The Broad Institute Genome Sequencing Center for Infectious Disease"/>
            <person name="Wu L."/>
            <person name="Ma J."/>
        </authorList>
    </citation>
    <scope>NUCLEOTIDE SEQUENCE [LARGE SCALE GENOMIC DNA]</scope>
    <source>
        <strain evidence="2 3">JCM 4565</strain>
    </source>
</reference>
<sequence>MTSRRFRFIPFTIAQDLTAWPEYAAQCVSGDESDCGEKSGWKGHPDGVEKWMKEHTRQTLHLRYRRLFADYAEFDAPEDFDPSKVIRGETIEHSRALDAPRPALALERARATP</sequence>
<protein>
    <recommendedName>
        <fullName evidence="1">DUF7848 domain-containing protein</fullName>
    </recommendedName>
</protein>
<name>A0ABN0Y3V0_9ACTN</name>
<evidence type="ECO:0000313" key="3">
    <source>
        <dbReference type="Proteomes" id="UP001500063"/>
    </source>
</evidence>
<accession>A0ABN0Y3V0</accession>
<gene>
    <name evidence="2" type="ORF">GCM10010319_69120</name>
</gene>
<dbReference type="Pfam" id="PF25232">
    <property type="entry name" value="DUF7848"/>
    <property type="match status" value="1"/>
</dbReference>